<organism evidence="4 5">
    <name type="scientific">Tetradesmus obliquus</name>
    <name type="common">Green alga</name>
    <name type="synonym">Acutodesmus obliquus</name>
    <dbReference type="NCBI Taxonomy" id="3088"/>
    <lineage>
        <taxon>Eukaryota</taxon>
        <taxon>Viridiplantae</taxon>
        <taxon>Chlorophyta</taxon>
        <taxon>core chlorophytes</taxon>
        <taxon>Chlorophyceae</taxon>
        <taxon>CS clade</taxon>
        <taxon>Sphaeropleales</taxon>
        <taxon>Scenedesmaceae</taxon>
        <taxon>Tetradesmus</taxon>
    </lineage>
</organism>
<feature type="signal peptide" evidence="2">
    <location>
        <begin position="1"/>
        <end position="24"/>
    </location>
</feature>
<gene>
    <name evidence="3" type="ORF">BQ4739_LOCUS16331</name>
    <name evidence="4" type="ORF">BQ4739_LOCUS16487</name>
</gene>
<protein>
    <submittedName>
        <fullName evidence="4">Uncharacterized protein</fullName>
    </submittedName>
</protein>
<evidence type="ECO:0000256" key="2">
    <source>
        <dbReference type="SAM" id="SignalP"/>
    </source>
</evidence>
<feature type="compositionally biased region" description="Low complexity" evidence="1">
    <location>
        <begin position="261"/>
        <end position="271"/>
    </location>
</feature>
<dbReference type="EMBL" id="FNXT01001248">
    <property type="protein sequence ID" value="SZX76125.1"/>
    <property type="molecule type" value="Genomic_DNA"/>
</dbReference>
<keyword evidence="2" id="KW-0732">Signal</keyword>
<evidence type="ECO:0000256" key="1">
    <source>
        <dbReference type="SAM" id="MobiDB-lite"/>
    </source>
</evidence>
<evidence type="ECO:0000313" key="3">
    <source>
        <dbReference type="EMBL" id="SZX75964.1"/>
    </source>
</evidence>
<keyword evidence="5" id="KW-1185">Reference proteome</keyword>
<accession>A0A383WET1</accession>
<feature type="chain" id="PRO_5033361548" evidence="2">
    <location>
        <begin position="25"/>
        <end position="287"/>
    </location>
</feature>
<evidence type="ECO:0000313" key="4">
    <source>
        <dbReference type="EMBL" id="SZX76125.1"/>
    </source>
</evidence>
<feature type="region of interest" description="Disordered" evidence="1">
    <location>
        <begin position="243"/>
        <end position="287"/>
    </location>
</feature>
<proteinExistence type="predicted"/>
<evidence type="ECO:0000313" key="5">
    <source>
        <dbReference type="Proteomes" id="UP000256970"/>
    </source>
</evidence>
<dbReference type="AlphaFoldDB" id="A0A383WET1"/>
<dbReference type="EMBL" id="FNXT01001246">
    <property type="protein sequence ID" value="SZX75964.1"/>
    <property type="molecule type" value="Genomic_DNA"/>
</dbReference>
<dbReference type="Proteomes" id="UP000256970">
    <property type="component" value="Unassembled WGS sequence"/>
</dbReference>
<sequence length="287" mass="30420">MLTAAWGAVWILLVAGVADVGVSGQQAGRRFEPAQGYDAWTYTSTKGQRPGGLFSVGERAAANTGPVARGIRYNGGKVLIAGDTYPGPIASTNTGWGVQSRAGGRNRPMNAAAVITRAGNTPGEANINLGRQAIAAHTGSLGARAVAGSGVMHTAEEGATVSANLLLMTPRKVVNEGSVAFTDRAHNSAAVGGLGNGPVAIARANEVASMARAERDSITVGAQRPAWNNRHLLLQHNRMHWLKQAQQQQQQHRQQQRQQHKQQQLGQTQGRAPEHARCYRGSSKRFC</sequence>
<name>A0A383WET1_TETOB</name>
<feature type="compositionally biased region" description="Low complexity" evidence="1">
    <location>
        <begin position="243"/>
        <end position="253"/>
    </location>
</feature>
<reference evidence="4 5" key="1">
    <citation type="submission" date="2016-10" db="EMBL/GenBank/DDBJ databases">
        <authorList>
            <person name="Cai Z."/>
        </authorList>
    </citation>
    <scope>NUCLEOTIDE SEQUENCE [LARGE SCALE GENOMIC DNA]</scope>
</reference>